<protein>
    <recommendedName>
        <fullName evidence="3">DUF5050 domain-containing protein</fullName>
    </recommendedName>
</protein>
<dbReference type="Gene3D" id="2.120.10.30">
    <property type="entry name" value="TolB, C-terminal domain"/>
    <property type="match status" value="1"/>
</dbReference>
<gene>
    <name evidence="1" type="ORF">A2774_02040</name>
</gene>
<evidence type="ECO:0008006" key="3">
    <source>
        <dbReference type="Google" id="ProtNLM"/>
    </source>
</evidence>
<name>A0A1F7GFM8_9BACT</name>
<sequence length="288" mass="31748">MTTIIITITPTPTPPTILTPTGSPTPTKPQAGCINYGVIEHSNENCSNIVKIAIDDPNNPTVTKLRTLRCAVDGICDAEAMENESKTVYMMANKNTKTIYQVFKDGGTKKVITLQRGSPRMEGLSFRSGDRLNIIWGGSPNTGNIYRINLNNGSVETVLDSNIWVKTIAWDNNGVKLYVSTRNKLLRFSYNNDGSITKDNYNVSLPGPTDAMDMTTDGYIVGGYKSGGKLHFYFLNPANRSVLSRRSIDLTGYDQQLSSQLSRVTRGSNCSYKTYNLDAFTWLCGARP</sequence>
<dbReference type="SUPFAM" id="SSF63829">
    <property type="entry name" value="Calcium-dependent phosphotriesterase"/>
    <property type="match status" value="1"/>
</dbReference>
<dbReference type="Proteomes" id="UP000177208">
    <property type="component" value="Unassembled WGS sequence"/>
</dbReference>
<accession>A0A1F7GFM8</accession>
<reference evidence="1 2" key="1">
    <citation type="journal article" date="2016" name="Nat. Commun.">
        <title>Thousands of microbial genomes shed light on interconnected biogeochemical processes in an aquifer system.</title>
        <authorList>
            <person name="Anantharaman K."/>
            <person name="Brown C.T."/>
            <person name="Hug L.A."/>
            <person name="Sharon I."/>
            <person name="Castelle C.J."/>
            <person name="Probst A.J."/>
            <person name="Thomas B.C."/>
            <person name="Singh A."/>
            <person name="Wilkins M.J."/>
            <person name="Karaoz U."/>
            <person name="Brodie E.L."/>
            <person name="Williams K.H."/>
            <person name="Hubbard S.S."/>
            <person name="Banfield J.F."/>
        </authorList>
    </citation>
    <scope>NUCLEOTIDE SEQUENCE [LARGE SCALE GENOMIC DNA]</scope>
</reference>
<proteinExistence type="predicted"/>
<comment type="caution">
    <text evidence="1">The sequence shown here is derived from an EMBL/GenBank/DDBJ whole genome shotgun (WGS) entry which is preliminary data.</text>
</comment>
<organism evidence="1 2">
    <name type="scientific">Candidatus Roizmanbacteria bacterium RIFCSPHIGHO2_01_FULL_39_12c</name>
    <dbReference type="NCBI Taxonomy" id="1802031"/>
    <lineage>
        <taxon>Bacteria</taxon>
        <taxon>Candidatus Roizmaniibacteriota</taxon>
    </lineage>
</organism>
<evidence type="ECO:0000313" key="1">
    <source>
        <dbReference type="EMBL" id="OGK17720.1"/>
    </source>
</evidence>
<dbReference type="InterPro" id="IPR011042">
    <property type="entry name" value="6-blade_b-propeller_TolB-like"/>
</dbReference>
<dbReference type="AlphaFoldDB" id="A0A1F7GFM8"/>
<evidence type="ECO:0000313" key="2">
    <source>
        <dbReference type="Proteomes" id="UP000177208"/>
    </source>
</evidence>
<dbReference type="EMBL" id="MFZG01000001">
    <property type="protein sequence ID" value="OGK17720.1"/>
    <property type="molecule type" value="Genomic_DNA"/>
</dbReference>